<protein>
    <submittedName>
        <fullName evidence="1">Uncharacterized protein</fullName>
    </submittedName>
</protein>
<reference evidence="1 2" key="1">
    <citation type="submission" date="2024-09" db="EMBL/GenBank/DDBJ databases">
        <authorList>
            <person name="Sun Q."/>
            <person name="Mori K."/>
        </authorList>
    </citation>
    <scope>NUCLEOTIDE SEQUENCE [LARGE SCALE GENOMIC DNA]</scope>
    <source>
        <strain evidence="1 2">NCAIM B.02415</strain>
    </source>
</reference>
<gene>
    <name evidence="1" type="ORF">ACFFGT_09825</name>
</gene>
<evidence type="ECO:0000313" key="1">
    <source>
        <dbReference type="EMBL" id="MFC0514501.1"/>
    </source>
</evidence>
<dbReference type="RefSeq" id="WP_377022349.1">
    <property type="nucleotide sequence ID" value="NZ_JBHLTS010000021.1"/>
</dbReference>
<accession>A0ABV6L4Z0</accession>
<dbReference type="Proteomes" id="UP001589828">
    <property type="component" value="Unassembled WGS sequence"/>
</dbReference>
<name>A0ABV6L4Z0_9SPHI</name>
<dbReference type="EMBL" id="JBHLTS010000021">
    <property type="protein sequence ID" value="MFC0514501.1"/>
    <property type="molecule type" value="Genomic_DNA"/>
</dbReference>
<proteinExistence type="predicted"/>
<organism evidence="1 2">
    <name type="scientific">Mucilaginibacter angelicae</name>
    <dbReference type="NCBI Taxonomy" id="869718"/>
    <lineage>
        <taxon>Bacteria</taxon>
        <taxon>Pseudomonadati</taxon>
        <taxon>Bacteroidota</taxon>
        <taxon>Sphingobacteriia</taxon>
        <taxon>Sphingobacteriales</taxon>
        <taxon>Sphingobacteriaceae</taxon>
        <taxon>Mucilaginibacter</taxon>
    </lineage>
</organism>
<sequence>MITNINLAKTTEEVIELIHPKLIELIPEDDLQPIAENILLVEQYCRGEVFITPFDVEVTRIYSMTMNQILRIDYNETVYKID</sequence>
<evidence type="ECO:0000313" key="2">
    <source>
        <dbReference type="Proteomes" id="UP001589828"/>
    </source>
</evidence>
<keyword evidence="2" id="KW-1185">Reference proteome</keyword>
<comment type="caution">
    <text evidence="1">The sequence shown here is derived from an EMBL/GenBank/DDBJ whole genome shotgun (WGS) entry which is preliminary data.</text>
</comment>